<evidence type="ECO:0000256" key="2">
    <source>
        <dbReference type="ARBA" id="ARBA00022490"/>
    </source>
</evidence>
<dbReference type="CDD" id="cd07503">
    <property type="entry name" value="HAD_HisB-N"/>
    <property type="match status" value="1"/>
</dbReference>
<feature type="binding site" evidence="9">
    <location>
        <position position="136"/>
    </location>
    <ligand>
        <name>substrate</name>
    </ligand>
</feature>
<feature type="active site" description="Proton donor" evidence="8">
    <location>
        <position position="12"/>
    </location>
</feature>
<dbReference type="NCBIfam" id="TIGR01662">
    <property type="entry name" value="HAD-SF-IIIA"/>
    <property type="match status" value="1"/>
</dbReference>
<feature type="active site" description="Nucleophile" evidence="8">
    <location>
        <position position="10"/>
    </location>
</feature>
<reference evidence="12 13" key="1">
    <citation type="submission" date="2020-02" db="EMBL/GenBank/DDBJ databases">
        <title>Genome analysis of Thermosulfuriphilus ammonigenes ST65T, an anaerobic thermophilic chemolithoautotrophic bacterium isolated from a deep-sea hydrothermal vent.</title>
        <authorList>
            <person name="Slobodkina G."/>
            <person name="Allioux M."/>
            <person name="Merkel A."/>
            <person name="Alain K."/>
            <person name="Jebbar M."/>
            <person name="Slobodkin A."/>
        </authorList>
    </citation>
    <scope>NUCLEOTIDE SEQUENCE [LARGE SCALE GENOMIC DNA]</scope>
    <source>
        <strain evidence="12 13">ST65</strain>
    </source>
</reference>
<evidence type="ECO:0000256" key="6">
    <source>
        <dbReference type="ARBA" id="ARBA00031828"/>
    </source>
</evidence>
<dbReference type="KEGG" id="tav:G4V39_00300"/>
<feature type="site" description="Stabilizes the phosphoryl group" evidence="10">
    <location>
        <position position="52"/>
    </location>
</feature>
<keyword evidence="2 7" id="KW-0963">Cytoplasm</keyword>
<feature type="binding site" evidence="11">
    <location>
        <position position="91"/>
    </location>
    <ligand>
        <name>Zn(2+)</name>
        <dbReference type="ChEBI" id="CHEBI:29105"/>
    </ligand>
</feature>
<dbReference type="SUPFAM" id="SSF56784">
    <property type="entry name" value="HAD-like"/>
    <property type="match status" value="1"/>
</dbReference>
<dbReference type="Gene3D" id="3.40.50.1000">
    <property type="entry name" value="HAD superfamily/HAD-like"/>
    <property type="match status" value="1"/>
</dbReference>
<dbReference type="Pfam" id="PF13242">
    <property type="entry name" value="Hydrolase_like"/>
    <property type="match status" value="1"/>
</dbReference>
<comment type="subcellular location">
    <subcellularLocation>
        <location evidence="1 7">Cytoplasm</location>
    </subcellularLocation>
</comment>
<evidence type="ECO:0000256" key="9">
    <source>
        <dbReference type="PIRSR" id="PIRSR004682-2"/>
    </source>
</evidence>
<dbReference type="NCBIfam" id="TIGR01656">
    <property type="entry name" value="Histidinol-ppas"/>
    <property type="match status" value="1"/>
</dbReference>
<dbReference type="PANTHER" id="PTHR42891:SF1">
    <property type="entry name" value="D-GLYCERO-BETA-D-MANNO-HEPTOSE-1,7-BISPHOSPHATE 7-PHOSPHATASE"/>
    <property type="match status" value="1"/>
</dbReference>
<dbReference type="InterPro" id="IPR036412">
    <property type="entry name" value="HAD-like_sf"/>
</dbReference>
<evidence type="ECO:0000256" key="11">
    <source>
        <dbReference type="PIRSR" id="PIRSR004682-4"/>
    </source>
</evidence>
<evidence type="ECO:0000256" key="3">
    <source>
        <dbReference type="ARBA" id="ARBA00022723"/>
    </source>
</evidence>
<feature type="binding site" evidence="9">
    <location>
        <begin position="10"/>
        <end position="12"/>
    </location>
    <ligand>
        <name>substrate</name>
    </ligand>
</feature>
<dbReference type="Proteomes" id="UP000502179">
    <property type="component" value="Chromosome"/>
</dbReference>
<feature type="binding site" evidence="9">
    <location>
        <begin position="18"/>
        <end position="21"/>
    </location>
    <ligand>
        <name>substrate</name>
    </ligand>
</feature>
<evidence type="ECO:0000256" key="5">
    <source>
        <dbReference type="ARBA" id="ARBA00023277"/>
    </source>
</evidence>
<feature type="binding site" evidence="11">
    <location>
        <position position="135"/>
    </location>
    <ligand>
        <name>Mg(2+)</name>
        <dbReference type="ChEBI" id="CHEBI:18420"/>
    </ligand>
</feature>
<organism evidence="12 13">
    <name type="scientific">Thermosulfuriphilus ammonigenes</name>
    <dbReference type="NCBI Taxonomy" id="1936021"/>
    <lineage>
        <taxon>Bacteria</taxon>
        <taxon>Pseudomonadati</taxon>
        <taxon>Thermodesulfobacteriota</taxon>
        <taxon>Thermodesulfobacteria</taxon>
        <taxon>Thermodesulfobacteriales</taxon>
        <taxon>Thermodesulfobacteriaceae</taxon>
        <taxon>Thermosulfuriphilus</taxon>
    </lineage>
</organism>
<dbReference type="InterPro" id="IPR023214">
    <property type="entry name" value="HAD_sf"/>
</dbReference>
<dbReference type="PIRSF" id="PIRSF004682">
    <property type="entry name" value="GmhB"/>
    <property type="match status" value="1"/>
</dbReference>
<name>A0A6G7PSZ7_9BACT</name>
<dbReference type="GO" id="GO:0005975">
    <property type="term" value="P:carbohydrate metabolic process"/>
    <property type="evidence" value="ECO:0007669"/>
    <property type="project" value="InterPro"/>
</dbReference>
<feature type="site" description="Contributes to substrate recognition" evidence="10">
    <location>
        <position position="110"/>
    </location>
</feature>
<keyword evidence="11" id="KW-0460">Magnesium</keyword>
<feature type="binding site" evidence="11">
    <location>
        <position position="10"/>
    </location>
    <ligand>
        <name>Mg(2+)</name>
        <dbReference type="ChEBI" id="CHEBI:18420"/>
    </ligand>
</feature>
<dbReference type="RefSeq" id="WP_166031022.1">
    <property type="nucleotide sequence ID" value="NZ_CP048877.1"/>
</dbReference>
<dbReference type="GO" id="GO:0016791">
    <property type="term" value="F:phosphatase activity"/>
    <property type="evidence" value="ECO:0007669"/>
    <property type="project" value="InterPro"/>
</dbReference>
<dbReference type="InterPro" id="IPR004446">
    <property type="entry name" value="Heptose_bisP_phosphatase"/>
</dbReference>
<comment type="similarity">
    <text evidence="7">Belongs to the gmhB family.</text>
</comment>
<feature type="binding site" evidence="9">
    <location>
        <begin position="109"/>
        <end position="110"/>
    </location>
    <ligand>
        <name>substrate</name>
    </ligand>
</feature>
<dbReference type="AlphaFoldDB" id="A0A6G7PSZ7"/>
<feature type="binding site" evidence="11">
    <location>
        <position position="108"/>
    </location>
    <ligand>
        <name>Zn(2+)</name>
        <dbReference type="ChEBI" id="CHEBI:29105"/>
    </ligand>
</feature>
<evidence type="ECO:0000313" key="12">
    <source>
        <dbReference type="EMBL" id="QIJ70799.1"/>
    </source>
</evidence>
<accession>A0A6G7PSZ7</accession>
<feature type="binding site" evidence="11">
    <location>
        <position position="136"/>
    </location>
    <ligand>
        <name>Mg(2+)</name>
        <dbReference type="ChEBI" id="CHEBI:18420"/>
    </ligand>
</feature>
<evidence type="ECO:0000256" key="10">
    <source>
        <dbReference type="PIRSR" id="PIRSR004682-3"/>
    </source>
</evidence>
<feature type="binding site" evidence="9">
    <location>
        <begin position="52"/>
        <end position="55"/>
    </location>
    <ligand>
        <name>substrate</name>
    </ligand>
</feature>
<dbReference type="InterPro" id="IPR006549">
    <property type="entry name" value="HAD-SF_hydro_IIIA"/>
</dbReference>
<dbReference type="InterPro" id="IPR006543">
    <property type="entry name" value="Histidinol-phos"/>
</dbReference>
<comment type="cofactor">
    <cofactor evidence="11">
        <name>Zn(2+)</name>
        <dbReference type="ChEBI" id="CHEBI:29105"/>
    </cofactor>
</comment>
<keyword evidence="4 7" id="KW-0378">Hydrolase</keyword>
<evidence type="ECO:0000256" key="4">
    <source>
        <dbReference type="ARBA" id="ARBA00022801"/>
    </source>
</evidence>
<feature type="site" description="Contributes to substrate recognition" evidence="10">
    <location>
        <position position="109"/>
    </location>
</feature>
<dbReference type="GO" id="GO:0005737">
    <property type="term" value="C:cytoplasm"/>
    <property type="evidence" value="ECO:0007669"/>
    <property type="project" value="UniProtKB-SubCell"/>
</dbReference>
<gene>
    <name evidence="12" type="ORF">G4V39_00300</name>
</gene>
<feature type="binding site" evidence="11">
    <location>
        <position position="93"/>
    </location>
    <ligand>
        <name>Zn(2+)</name>
        <dbReference type="ChEBI" id="CHEBI:29105"/>
    </ligand>
</feature>
<evidence type="ECO:0000256" key="1">
    <source>
        <dbReference type="ARBA" id="ARBA00004496"/>
    </source>
</evidence>
<dbReference type="EMBL" id="CP048877">
    <property type="protein sequence ID" value="QIJ70799.1"/>
    <property type="molecule type" value="Genomic_DNA"/>
</dbReference>
<protein>
    <recommendedName>
        <fullName evidence="6 7">D,D-heptose 1,7-bisphosphate phosphatase</fullName>
        <ecNumber evidence="7">3.1.3.-</ecNumber>
    </recommendedName>
</protein>
<sequence length="198" mass="21643">MKRRPVVFLDRDGTINEEVGYLRHPESLKLIPGAAGALKALKAAGYALVVITNQSGVARGYFDLSDVSRVNKHLLRLLKKEGATVDAIYVCPHHPEGDRPPYNVLCSCRKPAPGLAQQAARDLDLDLTRAYVIGDKLVDLHLAHNLGARGILVLTGYGQRELSRLKAISFRPWRITADIAMAAKAILEGQARSKDGPF</sequence>
<keyword evidence="5 7" id="KW-0119">Carbohydrate metabolism</keyword>
<feature type="binding site" evidence="11">
    <location>
        <position position="106"/>
    </location>
    <ligand>
        <name>Zn(2+)</name>
        <dbReference type="ChEBI" id="CHEBI:29105"/>
    </ligand>
</feature>
<proteinExistence type="inferred from homology"/>
<dbReference type="EC" id="3.1.3.-" evidence="7"/>
<dbReference type="GO" id="GO:0046872">
    <property type="term" value="F:metal ion binding"/>
    <property type="evidence" value="ECO:0007669"/>
    <property type="project" value="UniProtKB-KW"/>
</dbReference>
<evidence type="ECO:0000313" key="13">
    <source>
        <dbReference type="Proteomes" id="UP000502179"/>
    </source>
</evidence>
<feature type="binding site" evidence="11">
    <location>
        <position position="12"/>
    </location>
    <ligand>
        <name>Mg(2+)</name>
        <dbReference type="ChEBI" id="CHEBI:18420"/>
    </ligand>
</feature>
<evidence type="ECO:0000256" key="8">
    <source>
        <dbReference type="PIRSR" id="PIRSR004682-1"/>
    </source>
</evidence>
<keyword evidence="13" id="KW-1185">Reference proteome</keyword>
<keyword evidence="3 11" id="KW-0479">Metal-binding</keyword>
<keyword evidence="11" id="KW-0862">Zinc</keyword>
<comment type="cofactor">
    <cofactor evidence="11">
        <name>Mg(2+)</name>
        <dbReference type="ChEBI" id="CHEBI:18420"/>
    </cofactor>
</comment>
<dbReference type="PANTHER" id="PTHR42891">
    <property type="entry name" value="D-GLYCERO-BETA-D-MANNO-HEPTOSE-1,7-BISPHOSPHATE 7-PHOSPHATASE"/>
    <property type="match status" value="1"/>
</dbReference>
<evidence type="ECO:0000256" key="7">
    <source>
        <dbReference type="PIRNR" id="PIRNR004682"/>
    </source>
</evidence>